<accession>A0A846M329</accession>
<dbReference type="Proteomes" id="UP000576821">
    <property type="component" value="Unassembled WGS sequence"/>
</dbReference>
<sequence>MPIYVFIVDFFAIILAIVGFSMAFRQPFVRRLIGRSPPPPSAIVAANSDEEPITYVLRIAGVMVMVFGIAIGMMVTLFNLAQL</sequence>
<keyword evidence="1" id="KW-0472">Membrane</keyword>
<gene>
    <name evidence="2" type="ORF">FHS54_001295</name>
</gene>
<comment type="caution">
    <text evidence="2">The sequence shown here is derived from an EMBL/GenBank/DDBJ whole genome shotgun (WGS) entry which is preliminary data.</text>
</comment>
<proteinExistence type="predicted"/>
<protein>
    <submittedName>
        <fullName evidence="2">Uncharacterized protein</fullName>
    </submittedName>
</protein>
<feature type="transmembrane region" description="Helical" evidence="1">
    <location>
        <begin position="55"/>
        <end position="78"/>
    </location>
</feature>
<organism evidence="2 3">
    <name type="scientific">Sphingobium vermicomposti</name>
    <dbReference type="NCBI Taxonomy" id="529005"/>
    <lineage>
        <taxon>Bacteria</taxon>
        <taxon>Pseudomonadati</taxon>
        <taxon>Pseudomonadota</taxon>
        <taxon>Alphaproteobacteria</taxon>
        <taxon>Sphingomonadales</taxon>
        <taxon>Sphingomonadaceae</taxon>
        <taxon>Sphingobium</taxon>
    </lineage>
</organism>
<evidence type="ECO:0000313" key="3">
    <source>
        <dbReference type="Proteomes" id="UP000576821"/>
    </source>
</evidence>
<feature type="transmembrane region" description="Helical" evidence="1">
    <location>
        <begin position="6"/>
        <end position="24"/>
    </location>
</feature>
<name>A0A846M329_9SPHN</name>
<dbReference type="AlphaFoldDB" id="A0A846M329"/>
<keyword evidence="1" id="KW-1133">Transmembrane helix</keyword>
<keyword evidence="1" id="KW-0812">Transmembrane</keyword>
<dbReference type="RefSeq" id="WP_167302973.1">
    <property type="nucleotide sequence ID" value="NZ_JAASQR010000002.1"/>
</dbReference>
<keyword evidence="3" id="KW-1185">Reference proteome</keyword>
<reference evidence="2 3" key="1">
    <citation type="submission" date="2020-03" db="EMBL/GenBank/DDBJ databases">
        <title>Genomic Encyclopedia of Type Strains, Phase IV (KMG-IV): sequencing the most valuable type-strain genomes for metagenomic binning, comparative biology and taxonomic classification.</title>
        <authorList>
            <person name="Goeker M."/>
        </authorList>
    </citation>
    <scope>NUCLEOTIDE SEQUENCE [LARGE SCALE GENOMIC DNA]</scope>
    <source>
        <strain evidence="2 3">DSM 21299</strain>
    </source>
</reference>
<evidence type="ECO:0000313" key="2">
    <source>
        <dbReference type="EMBL" id="NIJ16329.1"/>
    </source>
</evidence>
<dbReference type="EMBL" id="JAASQR010000002">
    <property type="protein sequence ID" value="NIJ16329.1"/>
    <property type="molecule type" value="Genomic_DNA"/>
</dbReference>
<evidence type="ECO:0000256" key="1">
    <source>
        <dbReference type="SAM" id="Phobius"/>
    </source>
</evidence>